<evidence type="ECO:0000313" key="1">
    <source>
        <dbReference type="EMBL" id="SFI90711.1"/>
    </source>
</evidence>
<keyword evidence="2" id="KW-1185">Reference proteome</keyword>
<sequence length="125" mass="14223">MKTSERPPAGSLNDWPIDDWNACVYLMNRSAEILSLHPPFEDADEARFAVRRSLEDAAEEAGLGKHHWLVDDTLASVWGIFYVRSGDYYADARGLLNSSHHLDFEHLGPDVVEWARRIERGRAES</sequence>
<protein>
    <submittedName>
        <fullName evidence="1">Uncharacterized protein</fullName>
    </submittedName>
</protein>
<dbReference type="Proteomes" id="UP000199377">
    <property type="component" value="Unassembled WGS sequence"/>
</dbReference>
<evidence type="ECO:0000313" key="2">
    <source>
        <dbReference type="Proteomes" id="UP000199377"/>
    </source>
</evidence>
<dbReference type="EMBL" id="FOQH01000010">
    <property type="protein sequence ID" value="SFI90711.1"/>
    <property type="molecule type" value="Genomic_DNA"/>
</dbReference>
<accession>A0A1I3M0Z0</accession>
<organism evidence="1 2">
    <name type="scientific">Albimonas pacifica</name>
    <dbReference type="NCBI Taxonomy" id="1114924"/>
    <lineage>
        <taxon>Bacteria</taxon>
        <taxon>Pseudomonadati</taxon>
        <taxon>Pseudomonadota</taxon>
        <taxon>Alphaproteobacteria</taxon>
        <taxon>Rhodobacterales</taxon>
        <taxon>Paracoccaceae</taxon>
        <taxon>Albimonas</taxon>
    </lineage>
</organism>
<proteinExistence type="predicted"/>
<dbReference type="AlphaFoldDB" id="A0A1I3M0Z0"/>
<dbReference type="RefSeq" id="WP_092863714.1">
    <property type="nucleotide sequence ID" value="NZ_FOQH01000010.1"/>
</dbReference>
<reference evidence="1 2" key="1">
    <citation type="submission" date="2016-10" db="EMBL/GenBank/DDBJ databases">
        <authorList>
            <person name="de Groot N.N."/>
        </authorList>
    </citation>
    <scope>NUCLEOTIDE SEQUENCE [LARGE SCALE GENOMIC DNA]</scope>
    <source>
        <strain evidence="1 2">CGMCC 1.11030</strain>
    </source>
</reference>
<name>A0A1I3M0Z0_9RHOB</name>
<gene>
    <name evidence="1" type="ORF">SAMN05216258_110266</name>
</gene>
<dbReference type="STRING" id="1114924.SAMN05216258_110266"/>